<proteinExistence type="predicted"/>
<dbReference type="AlphaFoldDB" id="A0A7R8W3B9"/>
<protein>
    <submittedName>
        <fullName evidence="1">Uncharacterized protein</fullName>
    </submittedName>
</protein>
<organism evidence="1">
    <name type="scientific">Cyprideis torosa</name>
    <dbReference type="NCBI Taxonomy" id="163714"/>
    <lineage>
        <taxon>Eukaryota</taxon>
        <taxon>Metazoa</taxon>
        <taxon>Ecdysozoa</taxon>
        <taxon>Arthropoda</taxon>
        <taxon>Crustacea</taxon>
        <taxon>Oligostraca</taxon>
        <taxon>Ostracoda</taxon>
        <taxon>Podocopa</taxon>
        <taxon>Podocopida</taxon>
        <taxon>Cytherocopina</taxon>
        <taxon>Cytheroidea</taxon>
        <taxon>Cytherideidae</taxon>
        <taxon>Cyprideis</taxon>
    </lineage>
</organism>
<reference evidence="1" key="1">
    <citation type="submission" date="2020-11" db="EMBL/GenBank/DDBJ databases">
        <authorList>
            <person name="Tran Van P."/>
        </authorList>
    </citation>
    <scope>NUCLEOTIDE SEQUENCE</scope>
</reference>
<accession>A0A7R8W3B9</accession>
<evidence type="ECO:0000313" key="1">
    <source>
        <dbReference type="EMBL" id="CAD7222362.1"/>
    </source>
</evidence>
<sequence>MPSRPVYEPTTVSYDRHEGVGPMYLPNLGFRSPYQRYGPPIFFFAGLLVSFLALCFVIVGSSPSSSPRSLDTKPLAAQCANDTGICIPTDGPSDVDKENRGLVIVGVPLLIMGIAMVVWGLHMRGTLRRFLNKGKQRRYIEQLSQATAQAPVPPAMMSRISSAPSQGDEKKNLMEGEEKVDVLPGSSSPYDATSGNCLPLREKTINCLTPPPTPVPVFSPKKLFDETAKKPF</sequence>
<gene>
    <name evidence="1" type="ORF">CTOB1V02_LOCUS373</name>
</gene>
<dbReference type="OrthoDB" id="10595081at2759"/>
<dbReference type="EMBL" id="OB660050">
    <property type="protein sequence ID" value="CAD7222362.1"/>
    <property type="molecule type" value="Genomic_DNA"/>
</dbReference>
<name>A0A7R8W3B9_9CRUS</name>